<evidence type="ECO:0000313" key="2">
    <source>
        <dbReference type="Proteomes" id="UP001596043"/>
    </source>
</evidence>
<proteinExistence type="predicted"/>
<name>A0ABV9HUZ5_9FLAO</name>
<evidence type="ECO:0000313" key="1">
    <source>
        <dbReference type="EMBL" id="MFC4633333.1"/>
    </source>
</evidence>
<keyword evidence="2" id="KW-1185">Reference proteome</keyword>
<accession>A0ABV9HUZ5</accession>
<gene>
    <name evidence="1" type="ORF">ACFO3O_05410</name>
</gene>
<protein>
    <submittedName>
        <fullName evidence="1">Uncharacterized protein</fullName>
    </submittedName>
</protein>
<sequence length="75" mass="8681">MEILQEAFAFEKAKMSHMSTSDRVVASREAKRLILAINEIYKKTRDSELMDIMKRLTAKKKKIEVRLKGRPDSGI</sequence>
<dbReference type="EMBL" id="JBHSFV010000002">
    <property type="protein sequence ID" value="MFC4633333.1"/>
    <property type="molecule type" value="Genomic_DNA"/>
</dbReference>
<reference evidence="2" key="1">
    <citation type="journal article" date="2019" name="Int. J. Syst. Evol. Microbiol.">
        <title>The Global Catalogue of Microorganisms (GCM) 10K type strain sequencing project: providing services to taxonomists for standard genome sequencing and annotation.</title>
        <authorList>
            <consortium name="The Broad Institute Genomics Platform"/>
            <consortium name="The Broad Institute Genome Sequencing Center for Infectious Disease"/>
            <person name="Wu L."/>
            <person name="Ma J."/>
        </authorList>
    </citation>
    <scope>NUCLEOTIDE SEQUENCE [LARGE SCALE GENOMIC DNA]</scope>
    <source>
        <strain evidence="2">YJ-61-S</strain>
    </source>
</reference>
<organism evidence="1 2">
    <name type="scientific">Dokdonia ponticola</name>
    <dbReference type="NCBI Taxonomy" id="2041041"/>
    <lineage>
        <taxon>Bacteria</taxon>
        <taxon>Pseudomonadati</taxon>
        <taxon>Bacteroidota</taxon>
        <taxon>Flavobacteriia</taxon>
        <taxon>Flavobacteriales</taxon>
        <taxon>Flavobacteriaceae</taxon>
        <taxon>Dokdonia</taxon>
    </lineage>
</organism>
<dbReference type="RefSeq" id="WP_379977534.1">
    <property type="nucleotide sequence ID" value="NZ_JBHSFV010000002.1"/>
</dbReference>
<comment type="caution">
    <text evidence="1">The sequence shown here is derived from an EMBL/GenBank/DDBJ whole genome shotgun (WGS) entry which is preliminary data.</text>
</comment>
<dbReference type="Proteomes" id="UP001596043">
    <property type="component" value="Unassembled WGS sequence"/>
</dbReference>